<evidence type="ECO:0000313" key="3">
    <source>
        <dbReference type="Proteomes" id="UP000094444"/>
    </source>
</evidence>
<dbReference type="InParanoid" id="A0A2P5IBI6"/>
<name>A0A2P5IBI6_DIAHE</name>
<accession>A0A2P5IBI6</accession>
<sequence>MAAVDFETRRMNAFSVDDFDTASVRSAAPSYSKSLMWTAQVACYCLGPPLPFLPPKCQSVSHIPILTINQPTPVSEVPSYHTTVSTTETIPPYSPPQNGNANANANATTSGNSTPASRSLLPSHTAHIPSPGLPPIPPVRSSASDIPSLGAFRIPSWSVNTNPMYQRVATRRAQAAMSSGEGLMRNAARVLERVNEETAGSGSGSGSGSVTPEDDSRVRPLEDPYLVGEVAAARARRERLARENTEDILHREDRRWDWFLGQVNEREERSTSWRPFRRNNMHSGSRVKLARRAGTSR</sequence>
<gene>
    <name evidence="2" type="ORF">DHEL01_v201725</name>
</gene>
<feature type="compositionally biased region" description="Low complexity" evidence="1">
    <location>
        <begin position="96"/>
        <end position="117"/>
    </location>
</feature>
<keyword evidence="3" id="KW-1185">Reference proteome</keyword>
<evidence type="ECO:0000313" key="2">
    <source>
        <dbReference type="EMBL" id="POS79883.1"/>
    </source>
</evidence>
<dbReference type="Proteomes" id="UP000094444">
    <property type="component" value="Unassembled WGS sequence"/>
</dbReference>
<feature type="region of interest" description="Disordered" evidence="1">
    <location>
        <begin position="196"/>
        <end position="223"/>
    </location>
</feature>
<dbReference type="OrthoDB" id="4203030at2759"/>
<comment type="caution">
    <text evidence="2">The sequence shown here is derived from an EMBL/GenBank/DDBJ whole genome shotgun (WGS) entry which is preliminary data.</text>
</comment>
<proteinExistence type="predicted"/>
<feature type="region of interest" description="Disordered" evidence="1">
    <location>
        <begin position="85"/>
        <end position="142"/>
    </location>
</feature>
<evidence type="ECO:0000256" key="1">
    <source>
        <dbReference type="SAM" id="MobiDB-lite"/>
    </source>
</evidence>
<dbReference type="EMBL" id="MAVT02000083">
    <property type="protein sequence ID" value="POS79883.1"/>
    <property type="molecule type" value="Genomic_DNA"/>
</dbReference>
<reference evidence="2" key="1">
    <citation type="submission" date="2017-09" db="EMBL/GenBank/DDBJ databases">
        <title>Polyketide synthases of a Diaporthe helianthi virulent isolate.</title>
        <authorList>
            <person name="Baroncelli R."/>
        </authorList>
    </citation>
    <scope>NUCLEOTIDE SEQUENCE [LARGE SCALE GENOMIC DNA]</scope>
    <source>
        <strain evidence="2">7/96</strain>
    </source>
</reference>
<dbReference type="AlphaFoldDB" id="A0A2P5IBI6"/>
<feature type="region of interest" description="Disordered" evidence="1">
    <location>
        <begin position="277"/>
        <end position="297"/>
    </location>
</feature>
<protein>
    <submittedName>
        <fullName evidence="2">Uncharacterized protein</fullName>
    </submittedName>
</protein>
<organism evidence="2 3">
    <name type="scientific">Diaporthe helianthi</name>
    <dbReference type="NCBI Taxonomy" id="158607"/>
    <lineage>
        <taxon>Eukaryota</taxon>
        <taxon>Fungi</taxon>
        <taxon>Dikarya</taxon>
        <taxon>Ascomycota</taxon>
        <taxon>Pezizomycotina</taxon>
        <taxon>Sordariomycetes</taxon>
        <taxon>Sordariomycetidae</taxon>
        <taxon>Diaporthales</taxon>
        <taxon>Diaporthaceae</taxon>
        <taxon>Diaporthe</taxon>
    </lineage>
</organism>